<feature type="chain" id="PRO_5043719386" description="RRM domain-containing protein" evidence="9">
    <location>
        <begin position="16"/>
        <end position="1039"/>
    </location>
</feature>
<dbReference type="InterPro" id="IPR002110">
    <property type="entry name" value="Ankyrin_rpt"/>
</dbReference>
<proteinExistence type="predicted"/>
<dbReference type="PROSITE" id="PS50297">
    <property type="entry name" value="ANK_REP_REGION"/>
    <property type="match status" value="2"/>
</dbReference>
<evidence type="ECO:0000256" key="3">
    <source>
        <dbReference type="ARBA" id="ARBA00022771"/>
    </source>
</evidence>
<sequence>MTALAWQCFASGALACVLASGWAAFVPQGLFPWGFLRSCPSSIIPQWFRQPVVCSFGMIGSGDFDISMAGDLLFANASSGDGIGGGMDRVKHENFCRAVAEDNTALLLKAVEAFRKEALGRIRKGSEASRTLDQEVSARLLHLACKHDAVQCARLLLEGGGGLAPAPVDARDKLTRTPLHVAAETHSARCIELLLSKNARVDLRVVDGQPLLPLEIALMSRRVQVQWSPDKSIEDLLAFFNGRDLTAVRLLAEKTRVLGELAYRYAMEGRVPALAMLLLVVEEKISGLVSVVIEGVRTKRSIYNSIVDEALSLGEAPARDGNERRKALLCEIQLLNQFGSASWRAQNDKRTLVPLLRAAKVGDMNVIKMLLMGNVDVNEVDSEGNTALHWCLSGISSKQEPRIVWLLLKNGARVFQGNKLGLTPVHSAAAKGNYKALQSLLLHEPDCVDIPSKTKETPLFFAVKNGSVDCVKLLLRFGADTKARNLRKQRPIELATTQDMRFILSSTKVVPWNHSSPQKHRVMSKESCKELMDTFDGYDDDDFSECYMGHKKSACQRDFRSSNHSAHGSKGKGQFPPKQGSKFSPRHNHWPRHDYTRKIFVGGLPPSVDSEYLIEFFTAEFGPVEEAVVIGLQIGNRVQSRGFGFVKFEREKDVLSAKEAHHVYMLGKRVEIKDAVARAFLPAEDQRASVRKYNLEFPEPVAFDHDELPESVSDNHSPRSPLNANMTDSPHNTDSQQGDASSETNAQSQHGDESSRSNAESQQDESSTGSLLDDYTVSTTKTDLVKSEPTRKPDLFISVPTRKHDLVESGPTITSNLIESGPTRTSSLIESVPTRTSNLIESGPLPQRNESGPVLKLNLLEPVPTTTRKLELIESRPTACFIDCPVERPAVTPSNRETDTRFSFFQSQWDKYLTPHPKIESCIICRSCEAGMQLVPCLHKICIACMMRCNVRACMTCGTAVSGVRSSPAVDPTYRYMGLMERVSDQRCQLMVVCRGAEAIVRCSPCMHAIACRGCLLASVTLLKNCTTCGYMIEHFKFV</sequence>
<keyword evidence="9" id="KW-0732">Signal</keyword>
<keyword evidence="7" id="KW-0694">RNA-binding</keyword>
<dbReference type="SUPFAM" id="SSF48403">
    <property type="entry name" value="Ankyrin repeat"/>
    <property type="match status" value="1"/>
</dbReference>
<name>A0AAV5CB47_ELECO</name>
<dbReference type="EMBL" id="BQKI01000005">
    <property type="protein sequence ID" value="GJM95370.1"/>
    <property type="molecule type" value="Genomic_DNA"/>
</dbReference>
<feature type="repeat" description="ANK" evidence="6">
    <location>
        <begin position="350"/>
        <end position="382"/>
    </location>
</feature>
<dbReference type="PANTHER" id="PTHR24203:SF86">
    <property type="entry name" value="PROTEASOME 26S SUBUNIT, NON-ATPASE 10"/>
    <property type="match status" value="1"/>
</dbReference>
<evidence type="ECO:0000313" key="12">
    <source>
        <dbReference type="Proteomes" id="UP001054889"/>
    </source>
</evidence>
<keyword evidence="12" id="KW-1185">Reference proteome</keyword>
<dbReference type="PROSITE" id="PS50102">
    <property type="entry name" value="RRM"/>
    <property type="match status" value="1"/>
</dbReference>
<evidence type="ECO:0000256" key="9">
    <source>
        <dbReference type="SAM" id="SignalP"/>
    </source>
</evidence>
<dbReference type="InterPro" id="IPR036770">
    <property type="entry name" value="Ankyrin_rpt-contain_sf"/>
</dbReference>
<feature type="repeat" description="ANK" evidence="6">
    <location>
        <begin position="174"/>
        <end position="206"/>
    </location>
</feature>
<accession>A0AAV5CB47</accession>
<evidence type="ECO:0000256" key="5">
    <source>
        <dbReference type="ARBA" id="ARBA00023043"/>
    </source>
</evidence>
<dbReference type="AlphaFoldDB" id="A0AAV5CB47"/>
<dbReference type="Gene3D" id="1.25.40.20">
    <property type="entry name" value="Ankyrin repeat-containing domain"/>
    <property type="match status" value="2"/>
</dbReference>
<evidence type="ECO:0000256" key="4">
    <source>
        <dbReference type="ARBA" id="ARBA00022833"/>
    </source>
</evidence>
<keyword evidence="3" id="KW-0863">Zinc-finger</keyword>
<feature type="signal peptide" evidence="9">
    <location>
        <begin position="1"/>
        <end position="15"/>
    </location>
</feature>
<evidence type="ECO:0000313" key="11">
    <source>
        <dbReference type="EMBL" id="GJM95370.1"/>
    </source>
</evidence>
<dbReference type="InterPro" id="IPR035979">
    <property type="entry name" value="RBD_domain_sf"/>
</dbReference>
<evidence type="ECO:0000256" key="6">
    <source>
        <dbReference type="PROSITE-ProRule" id="PRU00023"/>
    </source>
</evidence>
<organism evidence="11 12">
    <name type="scientific">Eleusine coracana subsp. coracana</name>
    <dbReference type="NCBI Taxonomy" id="191504"/>
    <lineage>
        <taxon>Eukaryota</taxon>
        <taxon>Viridiplantae</taxon>
        <taxon>Streptophyta</taxon>
        <taxon>Embryophyta</taxon>
        <taxon>Tracheophyta</taxon>
        <taxon>Spermatophyta</taxon>
        <taxon>Magnoliopsida</taxon>
        <taxon>Liliopsida</taxon>
        <taxon>Poales</taxon>
        <taxon>Poaceae</taxon>
        <taxon>PACMAD clade</taxon>
        <taxon>Chloridoideae</taxon>
        <taxon>Cynodonteae</taxon>
        <taxon>Eleusininae</taxon>
        <taxon>Eleusine</taxon>
    </lineage>
</organism>
<feature type="compositionally biased region" description="Polar residues" evidence="8">
    <location>
        <begin position="756"/>
        <end position="775"/>
    </location>
</feature>
<feature type="repeat" description="ANK" evidence="6">
    <location>
        <begin position="454"/>
        <end position="486"/>
    </location>
</feature>
<evidence type="ECO:0000256" key="1">
    <source>
        <dbReference type="ARBA" id="ARBA00022723"/>
    </source>
</evidence>
<dbReference type="InterPro" id="IPR017907">
    <property type="entry name" value="Znf_RING_CS"/>
</dbReference>
<feature type="region of interest" description="Disordered" evidence="8">
    <location>
        <begin position="812"/>
        <end position="831"/>
    </location>
</feature>
<keyword evidence="5 6" id="KW-0040">ANK repeat</keyword>
<evidence type="ECO:0000256" key="7">
    <source>
        <dbReference type="PROSITE-ProRule" id="PRU00176"/>
    </source>
</evidence>
<dbReference type="Pfam" id="PF12796">
    <property type="entry name" value="Ank_2"/>
    <property type="match status" value="2"/>
</dbReference>
<dbReference type="SMART" id="SM00360">
    <property type="entry name" value="RRM"/>
    <property type="match status" value="1"/>
</dbReference>
<dbReference type="Proteomes" id="UP001054889">
    <property type="component" value="Unassembled WGS sequence"/>
</dbReference>
<dbReference type="SMART" id="SM00248">
    <property type="entry name" value="ANK"/>
    <property type="match status" value="6"/>
</dbReference>
<dbReference type="PROSITE" id="PS50088">
    <property type="entry name" value="ANK_REPEAT"/>
    <property type="match status" value="3"/>
</dbReference>
<dbReference type="SUPFAM" id="SSF54928">
    <property type="entry name" value="RNA-binding domain, RBD"/>
    <property type="match status" value="1"/>
</dbReference>
<protein>
    <recommendedName>
        <fullName evidence="10">RRM domain-containing protein</fullName>
    </recommendedName>
</protein>
<feature type="compositionally biased region" description="Polar residues" evidence="8">
    <location>
        <begin position="712"/>
        <end position="749"/>
    </location>
</feature>
<feature type="domain" description="RRM" evidence="10">
    <location>
        <begin position="597"/>
        <end position="677"/>
    </location>
</feature>
<dbReference type="GO" id="GO:0003723">
    <property type="term" value="F:RNA binding"/>
    <property type="evidence" value="ECO:0007669"/>
    <property type="project" value="UniProtKB-UniRule"/>
</dbReference>
<dbReference type="InterPro" id="IPR000504">
    <property type="entry name" value="RRM_dom"/>
</dbReference>
<keyword evidence="1" id="KW-0479">Metal-binding</keyword>
<keyword evidence="4" id="KW-0862">Zinc</keyword>
<dbReference type="GO" id="GO:0008270">
    <property type="term" value="F:zinc ion binding"/>
    <property type="evidence" value="ECO:0007669"/>
    <property type="project" value="UniProtKB-KW"/>
</dbReference>
<gene>
    <name evidence="11" type="primary">ga12098</name>
    <name evidence="11" type="ORF">PR202_ga12098</name>
</gene>
<dbReference type="InterPro" id="IPR012677">
    <property type="entry name" value="Nucleotide-bd_a/b_plait_sf"/>
</dbReference>
<evidence type="ECO:0000259" key="10">
    <source>
        <dbReference type="PROSITE" id="PS50102"/>
    </source>
</evidence>
<dbReference type="PANTHER" id="PTHR24203">
    <property type="entry name" value="ANKYRIN REPEAT FAMILY PROTEIN"/>
    <property type="match status" value="1"/>
</dbReference>
<keyword evidence="2" id="KW-0677">Repeat</keyword>
<reference evidence="11" key="2">
    <citation type="submission" date="2021-12" db="EMBL/GenBank/DDBJ databases">
        <title>Resequencing data analysis of finger millet.</title>
        <authorList>
            <person name="Hatakeyama M."/>
            <person name="Aluri S."/>
            <person name="Balachadran M.T."/>
            <person name="Sivarajan S.R."/>
            <person name="Poveda L."/>
            <person name="Shimizu-Inatsugi R."/>
            <person name="Schlapbach R."/>
            <person name="Sreeman S.M."/>
            <person name="Shimizu K.K."/>
        </authorList>
    </citation>
    <scope>NUCLEOTIDE SEQUENCE</scope>
</reference>
<feature type="region of interest" description="Disordered" evidence="8">
    <location>
        <begin position="558"/>
        <end position="588"/>
    </location>
</feature>
<dbReference type="Pfam" id="PF00076">
    <property type="entry name" value="RRM_1"/>
    <property type="match status" value="1"/>
</dbReference>
<reference evidence="11" key="1">
    <citation type="journal article" date="2018" name="DNA Res.">
        <title>Multiple hybrid de novo genome assembly of finger millet, an orphan allotetraploid crop.</title>
        <authorList>
            <person name="Hatakeyama M."/>
            <person name="Aluri S."/>
            <person name="Balachadran M.T."/>
            <person name="Sivarajan S.R."/>
            <person name="Patrignani A."/>
            <person name="Gruter S."/>
            <person name="Poveda L."/>
            <person name="Shimizu-Inatsugi R."/>
            <person name="Baeten J."/>
            <person name="Francoijs K.J."/>
            <person name="Nataraja K.N."/>
            <person name="Reddy Y.A.N."/>
            <person name="Phadnis S."/>
            <person name="Ravikumar R.L."/>
            <person name="Schlapbach R."/>
            <person name="Sreeman S.M."/>
            <person name="Shimizu K.K."/>
        </authorList>
    </citation>
    <scope>NUCLEOTIDE SEQUENCE</scope>
</reference>
<feature type="region of interest" description="Disordered" evidence="8">
    <location>
        <begin position="706"/>
        <end position="775"/>
    </location>
</feature>
<comment type="caution">
    <text evidence="11">The sequence shown here is derived from an EMBL/GenBank/DDBJ whole genome shotgun (WGS) entry which is preliminary data.</text>
</comment>
<evidence type="ECO:0000256" key="2">
    <source>
        <dbReference type="ARBA" id="ARBA00022737"/>
    </source>
</evidence>
<dbReference type="PROSITE" id="PS00518">
    <property type="entry name" value="ZF_RING_1"/>
    <property type="match status" value="1"/>
</dbReference>
<evidence type="ECO:0000256" key="8">
    <source>
        <dbReference type="SAM" id="MobiDB-lite"/>
    </source>
</evidence>
<dbReference type="Gene3D" id="3.30.70.330">
    <property type="match status" value="1"/>
</dbReference>